<protein>
    <submittedName>
        <fullName evidence="2">SPOSA6832_00138-mRNA-1:cds</fullName>
    </submittedName>
</protein>
<accession>A0A0D6EFD4</accession>
<name>A0A0D6EFD4_SPOSA</name>
<dbReference type="SUPFAM" id="SSF109604">
    <property type="entry name" value="HD-domain/PDEase-like"/>
    <property type="match status" value="1"/>
</dbReference>
<keyword evidence="3" id="KW-1185">Reference proteome</keyword>
<feature type="region of interest" description="Disordered" evidence="1">
    <location>
        <begin position="87"/>
        <end position="118"/>
    </location>
</feature>
<dbReference type="OrthoDB" id="430679at2759"/>
<evidence type="ECO:0000256" key="1">
    <source>
        <dbReference type="SAM" id="MobiDB-lite"/>
    </source>
</evidence>
<dbReference type="Proteomes" id="UP000243876">
    <property type="component" value="Unassembled WGS sequence"/>
</dbReference>
<dbReference type="AlphaFoldDB" id="A0A0D6EFD4"/>
<evidence type="ECO:0000313" key="2">
    <source>
        <dbReference type="EMBL" id="CEQ38702.1"/>
    </source>
</evidence>
<proteinExistence type="predicted"/>
<feature type="compositionally biased region" description="Polar residues" evidence="1">
    <location>
        <begin position="94"/>
        <end position="104"/>
    </location>
</feature>
<gene>
    <name evidence="2" type="primary">SPOSA6832_00138</name>
</gene>
<sequence length="198" mass="22175">MSLPSSSSTDLALLLRTAHFASIAHASQRRKSRLSPAYIQHPLDVARRLAAEGSSIAPNPPVAVLQAAMLHDVIEDTDVTEEELRREFGEECSNARTTSISPRSNENKRKSTRQRTNPTQLHVKLSDKLSNLTDLMTEDARPAGWSVARVQEYFVWSKRVTDLCVHVNPGLGEQLDRIYREGTFEYGGKSFKCHPSYP</sequence>
<evidence type="ECO:0000313" key="3">
    <source>
        <dbReference type="Proteomes" id="UP000243876"/>
    </source>
</evidence>
<dbReference type="Pfam" id="PF13328">
    <property type="entry name" value="HD_4"/>
    <property type="match status" value="1"/>
</dbReference>
<dbReference type="EMBL" id="CENE01000001">
    <property type="protein sequence ID" value="CEQ38702.1"/>
    <property type="molecule type" value="Genomic_DNA"/>
</dbReference>
<dbReference type="GO" id="GO:0008893">
    <property type="term" value="F:guanosine-3',5'-bis(diphosphate) 3'-diphosphatase activity"/>
    <property type="evidence" value="ECO:0007669"/>
    <property type="project" value="TreeGrafter"/>
</dbReference>
<organism evidence="2 3">
    <name type="scientific">Sporidiobolus salmonicolor</name>
    <name type="common">Yeast-like fungus</name>
    <name type="synonym">Sporobolomyces salmonicolor</name>
    <dbReference type="NCBI Taxonomy" id="5005"/>
    <lineage>
        <taxon>Eukaryota</taxon>
        <taxon>Fungi</taxon>
        <taxon>Dikarya</taxon>
        <taxon>Basidiomycota</taxon>
        <taxon>Pucciniomycotina</taxon>
        <taxon>Microbotryomycetes</taxon>
        <taxon>Sporidiobolales</taxon>
        <taxon>Sporidiobolaceae</taxon>
        <taxon>Sporobolomyces</taxon>
    </lineage>
</organism>
<dbReference type="PANTHER" id="PTHR46246:SF1">
    <property type="entry name" value="GUANOSINE-3',5'-BIS(DIPHOSPHATE) 3'-PYROPHOSPHOHYDROLASE MESH1"/>
    <property type="match status" value="1"/>
</dbReference>
<dbReference type="Gene3D" id="1.10.3210.10">
    <property type="entry name" value="Hypothetical protein af1432"/>
    <property type="match status" value="1"/>
</dbReference>
<reference evidence="3" key="1">
    <citation type="submission" date="2015-02" db="EMBL/GenBank/DDBJ databases">
        <authorList>
            <person name="Gon?alves P."/>
        </authorList>
    </citation>
    <scope>NUCLEOTIDE SEQUENCE [LARGE SCALE GENOMIC DNA]</scope>
</reference>
<dbReference type="PANTHER" id="PTHR46246">
    <property type="entry name" value="GUANOSINE-3',5'-BIS(DIPHOSPHATE) 3'-PYROPHOSPHOHYDROLASE MESH1"/>
    <property type="match status" value="1"/>
</dbReference>
<dbReference type="InterPro" id="IPR052194">
    <property type="entry name" value="MESH1"/>
</dbReference>